<protein>
    <submittedName>
        <fullName evidence="4">Uncharacterized protein</fullName>
    </submittedName>
</protein>
<evidence type="ECO:0000313" key="3">
    <source>
        <dbReference type="EMBL" id="KAF4656524.1"/>
    </source>
</evidence>
<dbReference type="OrthoDB" id="426415at2759"/>
<name>A0A7J6LQ57_PEROL</name>
<accession>A0A7J6LQ57</accession>
<gene>
    <name evidence="4" type="ORF">FOL46_005770</name>
    <name evidence="3" type="ORF">FOZ61_006915</name>
</gene>
<feature type="compositionally biased region" description="Low complexity" evidence="2">
    <location>
        <begin position="355"/>
        <end position="366"/>
    </location>
</feature>
<feature type="compositionally biased region" description="Low complexity" evidence="2">
    <location>
        <begin position="153"/>
        <end position="165"/>
    </location>
</feature>
<feature type="region of interest" description="Disordered" evidence="2">
    <location>
        <begin position="339"/>
        <end position="388"/>
    </location>
</feature>
<dbReference type="Proteomes" id="UP000570595">
    <property type="component" value="Unassembled WGS sequence"/>
</dbReference>
<evidence type="ECO:0000256" key="2">
    <source>
        <dbReference type="SAM" id="MobiDB-lite"/>
    </source>
</evidence>
<evidence type="ECO:0000313" key="5">
    <source>
        <dbReference type="Proteomes" id="UP000570595"/>
    </source>
</evidence>
<feature type="region of interest" description="Disordered" evidence="2">
    <location>
        <begin position="654"/>
        <end position="695"/>
    </location>
</feature>
<feature type="compositionally biased region" description="Basic and acidic residues" evidence="2">
    <location>
        <begin position="339"/>
        <end position="352"/>
    </location>
</feature>
<dbReference type="EMBL" id="JABAHT010000403">
    <property type="protein sequence ID" value="KAF4656524.1"/>
    <property type="molecule type" value="Genomic_DNA"/>
</dbReference>
<evidence type="ECO:0000313" key="6">
    <source>
        <dbReference type="Proteomes" id="UP000572268"/>
    </source>
</evidence>
<proteinExistence type="predicted"/>
<feature type="region of interest" description="Disordered" evidence="2">
    <location>
        <begin position="146"/>
        <end position="175"/>
    </location>
</feature>
<sequence length="695" mass="76693">MSSWIRGAFESVKEKSTTLRHRVSQVRVGGRSASTVEAAIEALEMRAAQVRNVQALVALYREWLAAINEAEESVNHLIPDQEVARSLAPMYTESVPSDEAFGRPKQLNFTQVLLRSRALEETLCSAVRVASGPRIHTTIAVGLSKNWPPQTASSRSSGKSSGSSSPTVDDDGPSVAKERTLVEAAEEMEREAAVLLHELLTRLLNGSPAVWEPVVAHLLSTNPEYLYFDNNDAAPPSCRTPGVESFEKARDGGDGCAWSLSILSDCLKKDWNTEWLICEMKRNGIEADCRRQELMVAANKRPEDGDWDRWFDARLAQSEGLVRLWGRLNDHAKTSIDSRAEHEKKVASKCDRMVQSSTASSQRASSMVTTQQDAQSRDAAGLASQEKRVDEQMKAMMADRKEVDARIAALEAKKQSLRLQLEKVSEDLVEAQRQQVLCMQREESVRKSLADTKESYNQSIKAAEAAETKFNRLHDRFDEVATMAGSSKEAVAQTDDKAGVELKKKLSQINQAYIGTCREHLRFIEDRMNSVSSNVKKLAQQKEALQNGSAAMLAGFTSAAAITGVDSADGDSNVLNTYTARTNEATMDQIEQIRSQLFEDSRRLSACRQAAIDFVQPLKSKIDVETFRLEGERIESLYRHALVVLKHAEVDADARPAGPPKVAQNEGVLEETASICITPPNEEAPPNDGQKESSS</sequence>
<reference evidence="5 6" key="1">
    <citation type="submission" date="2020-04" db="EMBL/GenBank/DDBJ databases">
        <title>Perkinsus olseni comparative genomics.</title>
        <authorList>
            <person name="Bogema D.R."/>
        </authorList>
    </citation>
    <scope>NUCLEOTIDE SEQUENCE [LARGE SCALE GENOMIC DNA]</scope>
    <source>
        <strain evidence="3">ATCC PRA-179</strain>
        <strain evidence="4">ATCC PRA-31</strain>
    </source>
</reference>
<feature type="coiled-coil region" evidence="1">
    <location>
        <begin position="393"/>
        <end position="466"/>
    </location>
</feature>
<dbReference type="Proteomes" id="UP000572268">
    <property type="component" value="Unassembled WGS sequence"/>
</dbReference>
<keyword evidence="1" id="KW-0175">Coiled coil</keyword>
<organism evidence="4 6">
    <name type="scientific">Perkinsus olseni</name>
    <name type="common">Perkinsus atlanticus</name>
    <dbReference type="NCBI Taxonomy" id="32597"/>
    <lineage>
        <taxon>Eukaryota</taxon>
        <taxon>Sar</taxon>
        <taxon>Alveolata</taxon>
        <taxon>Perkinsozoa</taxon>
        <taxon>Perkinsea</taxon>
        <taxon>Perkinsida</taxon>
        <taxon>Perkinsidae</taxon>
        <taxon>Perkinsus</taxon>
    </lineage>
</organism>
<evidence type="ECO:0000256" key="1">
    <source>
        <dbReference type="SAM" id="Coils"/>
    </source>
</evidence>
<feature type="coiled-coil region" evidence="1">
    <location>
        <begin position="521"/>
        <end position="548"/>
    </location>
</feature>
<dbReference type="AlphaFoldDB" id="A0A7J6LQ57"/>
<dbReference type="EMBL" id="JABANN010000358">
    <property type="protein sequence ID" value="KAF4661323.1"/>
    <property type="molecule type" value="Genomic_DNA"/>
</dbReference>
<comment type="caution">
    <text evidence="4">The sequence shown here is derived from an EMBL/GenBank/DDBJ whole genome shotgun (WGS) entry which is preliminary data.</text>
</comment>
<evidence type="ECO:0000313" key="4">
    <source>
        <dbReference type="EMBL" id="KAF4661323.1"/>
    </source>
</evidence>